<name>A0A401YZ18_9ACTN</name>
<dbReference type="Proteomes" id="UP000286931">
    <property type="component" value="Unassembled WGS sequence"/>
</dbReference>
<dbReference type="EMBL" id="BIFH01000035">
    <property type="protein sequence ID" value="GCD99882.1"/>
    <property type="molecule type" value="Genomic_DNA"/>
</dbReference>
<evidence type="ECO:0000313" key="2">
    <source>
        <dbReference type="Proteomes" id="UP000286931"/>
    </source>
</evidence>
<dbReference type="RefSeq" id="WP_126641650.1">
    <property type="nucleotide sequence ID" value="NZ_BIFH01000035.1"/>
</dbReference>
<organism evidence="1 2">
    <name type="scientific">Embleya hyalina</name>
    <dbReference type="NCBI Taxonomy" id="516124"/>
    <lineage>
        <taxon>Bacteria</taxon>
        <taxon>Bacillati</taxon>
        <taxon>Actinomycetota</taxon>
        <taxon>Actinomycetes</taxon>
        <taxon>Kitasatosporales</taxon>
        <taxon>Streptomycetaceae</taxon>
        <taxon>Embleya</taxon>
    </lineage>
</organism>
<reference evidence="1 2" key="1">
    <citation type="submission" date="2018-12" db="EMBL/GenBank/DDBJ databases">
        <title>Draft genome sequence of Embleya hyalina NBRC 13850T.</title>
        <authorList>
            <person name="Komaki H."/>
            <person name="Hosoyama A."/>
            <person name="Kimura A."/>
            <person name="Ichikawa N."/>
            <person name="Tamura T."/>
        </authorList>
    </citation>
    <scope>NUCLEOTIDE SEQUENCE [LARGE SCALE GENOMIC DNA]</scope>
    <source>
        <strain evidence="1 2">NBRC 13850</strain>
    </source>
</reference>
<proteinExistence type="predicted"/>
<keyword evidence="2" id="KW-1185">Reference proteome</keyword>
<gene>
    <name evidence="1" type="ORF">EHYA_07604</name>
</gene>
<dbReference type="AlphaFoldDB" id="A0A401YZ18"/>
<comment type="caution">
    <text evidence="1">The sequence shown here is derived from an EMBL/GenBank/DDBJ whole genome shotgun (WGS) entry which is preliminary data.</text>
</comment>
<accession>A0A401YZ18</accession>
<protein>
    <submittedName>
        <fullName evidence="1">Uncharacterized protein</fullName>
    </submittedName>
</protein>
<dbReference type="OrthoDB" id="4177497at2"/>
<evidence type="ECO:0000313" key="1">
    <source>
        <dbReference type="EMBL" id="GCD99882.1"/>
    </source>
</evidence>
<sequence>MTESYGPLGRAVPHETTPVPLRSDPFRDNLVDFLLGFVPWRIYELRSASEGEREAIRVMALDLIAHYGDILQYGGKQTEKRRESRVALMSAVALLALQPGGISVLGIHACAEPHDSCPGNE</sequence>